<feature type="domain" description="Multidrug resistance protein MdtA-like barrel-sandwich hybrid" evidence="6">
    <location>
        <begin position="124"/>
        <end position="307"/>
    </location>
</feature>
<feature type="transmembrane region" description="Helical" evidence="5">
    <location>
        <begin position="60"/>
        <end position="80"/>
    </location>
</feature>
<evidence type="ECO:0000259" key="6">
    <source>
        <dbReference type="Pfam" id="PF25917"/>
    </source>
</evidence>
<feature type="compositionally biased region" description="Acidic residues" evidence="4">
    <location>
        <begin position="32"/>
        <end position="41"/>
    </location>
</feature>
<dbReference type="InterPro" id="IPR006143">
    <property type="entry name" value="RND_pump_MFP"/>
</dbReference>
<dbReference type="RefSeq" id="WP_191755874.1">
    <property type="nucleotide sequence ID" value="NZ_VJXY01000001.1"/>
</dbReference>
<dbReference type="Proteomes" id="UP001165986">
    <property type="component" value="Unassembled WGS sequence"/>
</dbReference>
<dbReference type="PANTHER" id="PTHR30469">
    <property type="entry name" value="MULTIDRUG RESISTANCE PROTEIN MDTA"/>
    <property type="match status" value="1"/>
</dbReference>
<evidence type="ECO:0000256" key="5">
    <source>
        <dbReference type="SAM" id="Phobius"/>
    </source>
</evidence>
<evidence type="ECO:0000256" key="2">
    <source>
        <dbReference type="ARBA" id="ARBA00009477"/>
    </source>
</evidence>
<comment type="similarity">
    <text evidence="2">Belongs to the membrane fusion protein (MFP) (TC 8.A.1) family.</text>
</comment>
<dbReference type="GO" id="GO:0015562">
    <property type="term" value="F:efflux transmembrane transporter activity"/>
    <property type="evidence" value="ECO:0007669"/>
    <property type="project" value="TreeGrafter"/>
</dbReference>
<keyword evidence="5" id="KW-0472">Membrane</keyword>
<evidence type="ECO:0000313" key="9">
    <source>
        <dbReference type="Proteomes" id="UP001165986"/>
    </source>
</evidence>
<proteinExistence type="inferred from homology"/>
<evidence type="ECO:0000256" key="1">
    <source>
        <dbReference type="ARBA" id="ARBA00004236"/>
    </source>
</evidence>
<accession>A0AA40STE6</accession>
<dbReference type="InterPro" id="IPR058626">
    <property type="entry name" value="MdtA-like_b-barrel"/>
</dbReference>
<dbReference type="Gene3D" id="2.40.50.100">
    <property type="match status" value="1"/>
</dbReference>
<dbReference type="InterPro" id="IPR058625">
    <property type="entry name" value="MdtA-like_BSH"/>
</dbReference>
<feature type="domain" description="Multidrug resistance protein MdtA-like beta-barrel" evidence="7">
    <location>
        <begin position="320"/>
        <end position="384"/>
    </location>
</feature>
<dbReference type="PANTHER" id="PTHR30469:SF39">
    <property type="entry name" value="SLL0180 PROTEIN"/>
    <property type="match status" value="1"/>
</dbReference>
<comment type="subcellular location">
    <subcellularLocation>
        <location evidence="1">Cell membrane</location>
    </subcellularLocation>
</comment>
<evidence type="ECO:0000256" key="4">
    <source>
        <dbReference type="SAM" id="MobiDB-lite"/>
    </source>
</evidence>
<keyword evidence="3" id="KW-0175">Coiled coil</keyword>
<dbReference type="FunFam" id="2.40.420.20:FF:000007">
    <property type="entry name" value="HAE1 family efflux pump MFP component"/>
    <property type="match status" value="1"/>
</dbReference>
<evidence type="ECO:0000256" key="3">
    <source>
        <dbReference type="SAM" id="Coils"/>
    </source>
</evidence>
<dbReference type="Gene3D" id="2.40.30.170">
    <property type="match status" value="1"/>
</dbReference>
<dbReference type="AlphaFoldDB" id="A0AA40STE6"/>
<dbReference type="EMBL" id="VJXY01000001">
    <property type="protein sequence ID" value="MBD6614635.1"/>
    <property type="molecule type" value="Genomic_DNA"/>
</dbReference>
<dbReference type="Gene3D" id="2.40.420.20">
    <property type="match status" value="1"/>
</dbReference>
<dbReference type="Pfam" id="PF25944">
    <property type="entry name" value="Beta-barrel_RND"/>
    <property type="match status" value="1"/>
</dbReference>
<protein>
    <submittedName>
        <fullName evidence="8">Efflux RND transporter periplasmic adaptor subunit</fullName>
    </submittedName>
</protein>
<keyword evidence="5" id="KW-0812">Transmembrane</keyword>
<dbReference type="Gene3D" id="1.10.287.470">
    <property type="entry name" value="Helix hairpin bin"/>
    <property type="match status" value="1"/>
</dbReference>
<dbReference type="NCBIfam" id="TIGR01730">
    <property type="entry name" value="RND_mfp"/>
    <property type="match status" value="1"/>
</dbReference>
<comment type="caution">
    <text evidence="8">The sequence shown here is derived from an EMBL/GenBank/DDBJ whole genome shotgun (WGS) entry which is preliminary data.</text>
</comment>
<feature type="compositionally biased region" description="Low complexity" evidence="4">
    <location>
        <begin position="42"/>
        <end position="51"/>
    </location>
</feature>
<feature type="coiled-coil region" evidence="3">
    <location>
        <begin position="165"/>
        <end position="192"/>
    </location>
</feature>
<keyword evidence="9" id="KW-1185">Reference proteome</keyword>
<dbReference type="SUPFAM" id="SSF111369">
    <property type="entry name" value="HlyD-like secretion proteins"/>
    <property type="match status" value="1"/>
</dbReference>
<dbReference type="Pfam" id="PF25917">
    <property type="entry name" value="BSH_RND"/>
    <property type="match status" value="1"/>
</dbReference>
<evidence type="ECO:0000259" key="7">
    <source>
        <dbReference type="Pfam" id="PF25944"/>
    </source>
</evidence>
<feature type="region of interest" description="Disordered" evidence="4">
    <location>
        <begin position="1"/>
        <end position="51"/>
    </location>
</feature>
<organism evidence="8 9">
    <name type="scientific">Komarekiella delphini-convector SJRDD-AB1</name>
    <dbReference type="NCBI Taxonomy" id="2593771"/>
    <lineage>
        <taxon>Bacteria</taxon>
        <taxon>Bacillati</taxon>
        <taxon>Cyanobacteriota</taxon>
        <taxon>Cyanophyceae</taxon>
        <taxon>Nostocales</taxon>
        <taxon>Nostocaceae</taxon>
        <taxon>Komarekiella</taxon>
        <taxon>Komarekiella delphini-convector</taxon>
    </lineage>
</organism>
<evidence type="ECO:0000313" key="8">
    <source>
        <dbReference type="EMBL" id="MBD6614635.1"/>
    </source>
</evidence>
<dbReference type="GO" id="GO:1990281">
    <property type="term" value="C:efflux pump complex"/>
    <property type="evidence" value="ECO:0007669"/>
    <property type="project" value="TreeGrafter"/>
</dbReference>
<keyword evidence="5" id="KW-1133">Transmembrane helix</keyword>
<reference evidence="8" key="1">
    <citation type="submission" date="2019-07" db="EMBL/GenBank/DDBJ databases">
        <title>Toxilogical consequences of a new and cryptic species of cyanobacteria (Komarekiella delphini-convector) recovered from the epidermis of a bottlenose dolphin and 1500 ft. in the air.</title>
        <authorList>
            <person name="Brown A.O."/>
            <person name="Dvorak P."/>
            <person name="Villanueva C.D."/>
            <person name="Foss A.J."/>
            <person name="Garvey A.D."/>
            <person name="Gibson Q.A."/>
            <person name="Johansen J.R."/>
            <person name="Casamatta D.A."/>
        </authorList>
    </citation>
    <scope>NUCLEOTIDE SEQUENCE</scope>
    <source>
        <strain evidence="8">SJRDD-AB1</strain>
    </source>
</reference>
<sequence>MKNSESFEETKQIRAGKDDSDDQRSNVAVISEDTDTVDEVNTDASQESEQKYSSSKKRKWLLVLGAIALLAGGGIGWRWWHSNAQTQTPAGQSQTQAIPVKISPVATGTIRESSEFVANLESRRAVTLVPQIQGRVSQIFVRPGDEVKPGTPILQINPDEQQAAVSSASASIAAAQAEVKNARATLSSLEAERVSNQSQSRLSQQQYERYSRLATEGAVSRDTRDQYFNQLQAANSSLAAINQRIEAQRAVVAQAEKAVQQAQANTKQAQVQLQYFQLKAPFAGTVGNIPVKLGDFVNTSTQLTTITQNQPLEVNISLPLQQATRVREGTPVELINSQDQVVGTSKVFFISPQTADETQSVLIKALFDNTKGQLRANSYVQARVIWQERPGVLIPTEAISRVGGQTFVYVAEQAETQQEKPQLVARQKPVKLGNIQGNSYQVLEGLKAGERIIVTGLLNLRNNAPITPES</sequence>
<gene>
    <name evidence="8" type="ORF">FNW02_01810</name>
</gene>
<feature type="compositionally biased region" description="Basic and acidic residues" evidence="4">
    <location>
        <begin position="8"/>
        <end position="24"/>
    </location>
</feature>
<feature type="coiled-coil region" evidence="3">
    <location>
        <begin position="238"/>
        <end position="272"/>
    </location>
</feature>
<name>A0AA40STE6_9NOST</name>